<gene>
    <name evidence="1" type="ORF">DMN91_003907</name>
</gene>
<comment type="caution">
    <text evidence="1">The sequence shown here is derived from an EMBL/GenBank/DDBJ whole genome shotgun (WGS) entry which is preliminary data.</text>
</comment>
<accession>A0A3L8DTJ0</accession>
<organism evidence="1 2">
    <name type="scientific">Ooceraea biroi</name>
    <name type="common">Clonal raider ant</name>
    <name type="synonym">Cerapachys biroi</name>
    <dbReference type="NCBI Taxonomy" id="2015173"/>
    <lineage>
        <taxon>Eukaryota</taxon>
        <taxon>Metazoa</taxon>
        <taxon>Ecdysozoa</taxon>
        <taxon>Arthropoda</taxon>
        <taxon>Hexapoda</taxon>
        <taxon>Insecta</taxon>
        <taxon>Pterygota</taxon>
        <taxon>Neoptera</taxon>
        <taxon>Endopterygota</taxon>
        <taxon>Hymenoptera</taxon>
        <taxon>Apocrita</taxon>
        <taxon>Aculeata</taxon>
        <taxon>Formicoidea</taxon>
        <taxon>Formicidae</taxon>
        <taxon>Dorylinae</taxon>
        <taxon>Ooceraea</taxon>
    </lineage>
</organism>
<name>A0A3L8DTJ0_OOCBI</name>
<evidence type="ECO:0000313" key="2">
    <source>
        <dbReference type="Proteomes" id="UP000279307"/>
    </source>
</evidence>
<proteinExistence type="predicted"/>
<dbReference type="OrthoDB" id="7558038at2759"/>
<reference evidence="1 2" key="1">
    <citation type="journal article" date="2018" name="Genome Res.">
        <title>The genomic architecture and molecular evolution of ant odorant receptors.</title>
        <authorList>
            <person name="McKenzie S.K."/>
            <person name="Kronauer D.J.C."/>
        </authorList>
    </citation>
    <scope>NUCLEOTIDE SEQUENCE [LARGE SCALE GENOMIC DNA]</scope>
    <source>
        <strain evidence="1">Clonal line C1</strain>
    </source>
</reference>
<evidence type="ECO:0000313" key="1">
    <source>
        <dbReference type="EMBL" id="RLU23701.1"/>
    </source>
</evidence>
<dbReference type="AlphaFoldDB" id="A0A3L8DTJ0"/>
<sequence length="119" mass="14002">MRFILRGLLHRLLYHKTFSEDDLTKRLLQEVAKWACIFEEKECQQIANDRLKEYLEDPPKHKLPSAWKQWTYCQGAMIADKSVLLKLEDLHVHGLPAFNYISCDKHKSNGLCMQGRENS</sequence>
<dbReference type="Gene3D" id="1.25.50.20">
    <property type="match status" value="1"/>
</dbReference>
<protein>
    <submittedName>
        <fullName evidence="1">Uncharacterized protein</fullName>
    </submittedName>
</protein>
<dbReference type="EMBL" id="QOIP01000004">
    <property type="protein sequence ID" value="RLU23701.1"/>
    <property type="molecule type" value="Genomic_DNA"/>
</dbReference>
<dbReference type="Proteomes" id="UP000279307">
    <property type="component" value="Chromosome 4"/>
</dbReference>